<feature type="region of interest" description="Disordered" evidence="1">
    <location>
        <begin position="50"/>
        <end position="72"/>
    </location>
</feature>
<evidence type="ECO:0000313" key="2">
    <source>
        <dbReference type="EMBL" id="ODR97803.1"/>
    </source>
</evidence>
<evidence type="ECO:0000256" key="1">
    <source>
        <dbReference type="SAM" id="MobiDB-lite"/>
    </source>
</evidence>
<dbReference type="EMBL" id="LPWF01000024">
    <property type="protein sequence ID" value="ODR97803.1"/>
    <property type="molecule type" value="Genomic_DNA"/>
</dbReference>
<dbReference type="Proteomes" id="UP000094472">
    <property type="component" value="Unassembled WGS sequence"/>
</dbReference>
<proteinExistence type="predicted"/>
<evidence type="ECO:0000313" key="3">
    <source>
        <dbReference type="Proteomes" id="UP000094472"/>
    </source>
</evidence>
<name>A0A1E3VW96_9HYPH</name>
<gene>
    <name evidence="2" type="ORF">AUC69_01415</name>
</gene>
<keyword evidence="3" id="KW-1185">Reference proteome</keyword>
<dbReference type="STRING" id="1774969.AUC69_01415"/>
<organism evidence="2 3">
    <name type="scientific">Methyloceanibacter superfactus</name>
    <dbReference type="NCBI Taxonomy" id="1774969"/>
    <lineage>
        <taxon>Bacteria</taxon>
        <taxon>Pseudomonadati</taxon>
        <taxon>Pseudomonadota</taxon>
        <taxon>Alphaproteobacteria</taxon>
        <taxon>Hyphomicrobiales</taxon>
        <taxon>Hyphomicrobiaceae</taxon>
        <taxon>Methyloceanibacter</taxon>
    </lineage>
</organism>
<protein>
    <submittedName>
        <fullName evidence="2">Uncharacterized protein</fullName>
    </submittedName>
</protein>
<sequence length="72" mass="7297">MGGRLSTVPLTATRPASIHFSASRREQSPAWAMALAMRMGSGARIGSGARFGPGPRLGSGARLGAPPFFGAA</sequence>
<dbReference type="AlphaFoldDB" id="A0A1E3VW96"/>
<accession>A0A1E3VW96</accession>
<reference evidence="2 3" key="1">
    <citation type="journal article" date="2016" name="Environ. Microbiol.">
        <title>New Methyloceanibacter diversity from North Sea sediments includes methanotroph containing solely the soluble methane monooxygenase.</title>
        <authorList>
            <person name="Vekeman B."/>
            <person name="Kerckhof F.M."/>
            <person name="Cremers G."/>
            <person name="de Vos P."/>
            <person name="Vandamme P."/>
            <person name="Boon N."/>
            <person name="Op den Camp H.J."/>
            <person name="Heylen K."/>
        </authorList>
    </citation>
    <scope>NUCLEOTIDE SEQUENCE [LARGE SCALE GENOMIC DNA]</scope>
    <source>
        <strain evidence="2 3">R-67175</strain>
    </source>
</reference>
<comment type="caution">
    <text evidence="2">The sequence shown here is derived from an EMBL/GenBank/DDBJ whole genome shotgun (WGS) entry which is preliminary data.</text>
</comment>